<feature type="region of interest" description="Disordered" evidence="1">
    <location>
        <begin position="1"/>
        <end position="31"/>
    </location>
</feature>
<evidence type="ECO:0000256" key="1">
    <source>
        <dbReference type="SAM" id="MobiDB-lite"/>
    </source>
</evidence>
<reference evidence="2" key="1">
    <citation type="submission" date="2021-11" db="EMBL/GenBank/DDBJ databases">
        <authorList>
            <person name="Bulgarelli D."/>
        </authorList>
    </citation>
    <scope>NUCLEOTIDE SEQUENCE</scope>
    <source>
        <strain evidence="2">Bi133</strain>
    </source>
</reference>
<gene>
    <name evidence="2" type="ORF">SRABI133_04963</name>
</gene>
<sequence>MIVQGPAESQPGFVMQGCLGAKKTPSKDGVF</sequence>
<evidence type="ECO:0000313" key="3">
    <source>
        <dbReference type="Proteomes" id="UP000789326"/>
    </source>
</evidence>
<dbReference type="Proteomes" id="UP000789326">
    <property type="component" value="Unassembled WGS sequence"/>
</dbReference>
<dbReference type="EMBL" id="CAKKMG010000139">
    <property type="protein sequence ID" value="CAH0311575.1"/>
    <property type="molecule type" value="Genomic_DNA"/>
</dbReference>
<proteinExistence type="predicted"/>
<evidence type="ECO:0000313" key="2">
    <source>
        <dbReference type="EMBL" id="CAH0311575.1"/>
    </source>
</evidence>
<organism evidence="2 3">
    <name type="scientific">Peribacillus simplex</name>
    <dbReference type="NCBI Taxonomy" id="1478"/>
    <lineage>
        <taxon>Bacteria</taxon>
        <taxon>Bacillati</taxon>
        <taxon>Bacillota</taxon>
        <taxon>Bacilli</taxon>
        <taxon>Bacillales</taxon>
        <taxon>Bacillaceae</taxon>
        <taxon>Peribacillus</taxon>
    </lineage>
</organism>
<comment type="caution">
    <text evidence="2">The sequence shown here is derived from an EMBL/GenBank/DDBJ whole genome shotgun (WGS) entry which is preliminary data.</text>
</comment>
<dbReference type="AlphaFoldDB" id="A0A9W4LA99"/>
<protein>
    <submittedName>
        <fullName evidence="2">Uncharacterized protein</fullName>
    </submittedName>
</protein>
<accession>A0A9W4LA99</accession>
<name>A0A9W4LA99_9BACI</name>